<reference evidence="1" key="1">
    <citation type="journal article" date="2015" name="Nature">
        <title>Complex archaea that bridge the gap between prokaryotes and eukaryotes.</title>
        <authorList>
            <person name="Spang A."/>
            <person name="Saw J.H."/>
            <person name="Jorgensen S.L."/>
            <person name="Zaremba-Niedzwiedzka K."/>
            <person name="Martijn J."/>
            <person name="Lind A.E."/>
            <person name="van Eijk R."/>
            <person name="Schleper C."/>
            <person name="Guy L."/>
            <person name="Ettema T.J."/>
        </authorList>
    </citation>
    <scope>NUCLEOTIDE SEQUENCE</scope>
</reference>
<gene>
    <name evidence="1" type="ORF">LCGC14_2195770</name>
</gene>
<comment type="caution">
    <text evidence="1">The sequence shown here is derived from an EMBL/GenBank/DDBJ whole genome shotgun (WGS) entry which is preliminary data.</text>
</comment>
<accession>A0A0F9DI75</accession>
<dbReference type="AlphaFoldDB" id="A0A0F9DI75"/>
<feature type="non-terminal residue" evidence="1">
    <location>
        <position position="32"/>
    </location>
</feature>
<protein>
    <submittedName>
        <fullName evidence="1">Uncharacterized protein</fullName>
    </submittedName>
</protein>
<evidence type="ECO:0000313" key="1">
    <source>
        <dbReference type="EMBL" id="KKL61393.1"/>
    </source>
</evidence>
<dbReference type="EMBL" id="LAZR01028835">
    <property type="protein sequence ID" value="KKL61393.1"/>
    <property type="molecule type" value="Genomic_DNA"/>
</dbReference>
<proteinExistence type="predicted"/>
<sequence>MRPVYMISGGITKFKKAHPDKDFRLMVKQAFD</sequence>
<name>A0A0F9DI75_9ZZZZ</name>
<organism evidence="1">
    <name type="scientific">marine sediment metagenome</name>
    <dbReference type="NCBI Taxonomy" id="412755"/>
    <lineage>
        <taxon>unclassified sequences</taxon>
        <taxon>metagenomes</taxon>
        <taxon>ecological metagenomes</taxon>
    </lineage>
</organism>